<gene>
    <name evidence="1" type="ORF">DFH07DRAFT_926664</name>
</gene>
<accession>A0AAD7N0H8</accession>
<protein>
    <recommendedName>
        <fullName evidence="3">BTB domain-containing protein</fullName>
    </recommendedName>
</protein>
<dbReference type="InterPro" id="IPR011333">
    <property type="entry name" value="SKP1/BTB/POZ_sf"/>
</dbReference>
<dbReference type="CDD" id="cd18186">
    <property type="entry name" value="BTB_POZ_ZBTB_KLHL-like"/>
    <property type="match status" value="1"/>
</dbReference>
<dbReference type="AlphaFoldDB" id="A0AAD7N0H8"/>
<evidence type="ECO:0000313" key="2">
    <source>
        <dbReference type="Proteomes" id="UP001215280"/>
    </source>
</evidence>
<comment type="caution">
    <text evidence="1">The sequence shown here is derived from an EMBL/GenBank/DDBJ whole genome shotgun (WGS) entry which is preliminary data.</text>
</comment>
<proteinExistence type="predicted"/>
<evidence type="ECO:0008006" key="3">
    <source>
        <dbReference type="Google" id="ProtNLM"/>
    </source>
</evidence>
<dbReference type="EMBL" id="JARJLG010000128">
    <property type="protein sequence ID" value="KAJ7740237.1"/>
    <property type="molecule type" value="Genomic_DNA"/>
</dbReference>
<name>A0AAD7N0H8_9AGAR</name>
<reference evidence="1" key="1">
    <citation type="submission" date="2023-03" db="EMBL/GenBank/DDBJ databases">
        <title>Massive genome expansion in bonnet fungi (Mycena s.s.) driven by repeated elements and novel gene families across ecological guilds.</title>
        <authorList>
            <consortium name="Lawrence Berkeley National Laboratory"/>
            <person name="Harder C.B."/>
            <person name="Miyauchi S."/>
            <person name="Viragh M."/>
            <person name="Kuo A."/>
            <person name="Thoen E."/>
            <person name="Andreopoulos B."/>
            <person name="Lu D."/>
            <person name="Skrede I."/>
            <person name="Drula E."/>
            <person name="Henrissat B."/>
            <person name="Morin E."/>
            <person name="Kohler A."/>
            <person name="Barry K."/>
            <person name="LaButti K."/>
            <person name="Morin E."/>
            <person name="Salamov A."/>
            <person name="Lipzen A."/>
            <person name="Mereny Z."/>
            <person name="Hegedus B."/>
            <person name="Baldrian P."/>
            <person name="Stursova M."/>
            <person name="Weitz H."/>
            <person name="Taylor A."/>
            <person name="Grigoriev I.V."/>
            <person name="Nagy L.G."/>
            <person name="Martin F."/>
            <person name="Kauserud H."/>
        </authorList>
    </citation>
    <scope>NUCLEOTIDE SEQUENCE</scope>
    <source>
        <strain evidence="1">CBHHK188m</strain>
    </source>
</reference>
<dbReference type="Proteomes" id="UP001215280">
    <property type="component" value="Unassembled WGS sequence"/>
</dbReference>
<sequence length="268" mass="30185">MDLSDTSTDGPAETAPIRDEKYFFDDGDCMFLVGGVLFKLHRLFLCRDPESMFRGMFSIPQNGMAQAPDLEPIPLPDDTADEFRAFCWAIYALPGEIYLQSTHKGDIARLVNVAKMGHKYTLPMFESWALEMLVTQGPIYLRTCAPNMLSRIMSLAALCENGQLFALVETFWLSRVRGGLPCTEALSAGEMHGRRRFLADVYYHLHKELCTTALSPASAFSHLHLTDKQLLRLLSGHTLLTNFWDHLRQGTPPQLAQCYNHSYCNSLG</sequence>
<keyword evidence="2" id="KW-1185">Reference proteome</keyword>
<dbReference type="Gene3D" id="3.30.710.10">
    <property type="entry name" value="Potassium Channel Kv1.1, Chain A"/>
    <property type="match status" value="1"/>
</dbReference>
<organism evidence="1 2">
    <name type="scientific">Mycena maculata</name>
    <dbReference type="NCBI Taxonomy" id="230809"/>
    <lineage>
        <taxon>Eukaryota</taxon>
        <taxon>Fungi</taxon>
        <taxon>Dikarya</taxon>
        <taxon>Basidiomycota</taxon>
        <taxon>Agaricomycotina</taxon>
        <taxon>Agaricomycetes</taxon>
        <taxon>Agaricomycetidae</taxon>
        <taxon>Agaricales</taxon>
        <taxon>Marasmiineae</taxon>
        <taxon>Mycenaceae</taxon>
        <taxon>Mycena</taxon>
    </lineage>
</organism>
<evidence type="ECO:0000313" key="1">
    <source>
        <dbReference type="EMBL" id="KAJ7740237.1"/>
    </source>
</evidence>
<dbReference type="SUPFAM" id="SSF54695">
    <property type="entry name" value="POZ domain"/>
    <property type="match status" value="1"/>
</dbReference>